<dbReference type="GO" id="GO:1990559">
    <property type="term" value="P:mitochondrial coenzyme A transmembrane transport"/>
    <property type="evidence" value="ECO:0000318"/>
    <property type="project" value="GO_Central"/>
</dbReference>
<evidence type="ECO:0000313" key="8">
    <source>
        <dbReference type="EMBL" id="EAY13346.1"/>
    </source>
</evidence>
<dbReference type="PANTHER" id="PTHR24089">
    <property type="entry name" value="SOLUTE CARRIER FAMILY 25"/>
    <property type="match status" value="1"/>
</dbReference>
<evidence type="ECO:0000256" key="2">
    <source>
        <dbReference type="ARBA" id="ARBA00022448"/>
    </source>
</evidence>
<dbReference type="VEuPathDB" id="TrichDB:TVAGG3_0035980"/>
<evidence type="ECO:0000256" key="3">
    <source>
        <dbReference type="ARBA" id="ARBA00022692"/>
    </source>
</evidence>
<evidence type="ECO:0000256" key="4">
    <source>
        <dbReference type="ARBA" id="ARBA00022737"/>
    </source>
</evidence>
<name>A2E1Z7_TRIV3</name>
<dbReference type="GO" id="GO:0015228">
    <property type="term" value="F:coenzyme A transmembrane transporter activity"/>
    <property type="evidence" value="ECO:0000318"/>
    <property type="project" value="GO_Central"/>
</dbReference>
<dbReference type="PROSITE" id="PS50920">
    <property type="entry name" value="SOLCAR"/>
    <property type="match status" value="2"/>
</dbReference>
<dbReference type="Pfam" id="PF00153">
    <property type="entry name" value="Mito_carr"/>
    <property type="match status" value="2"/>
</dbReference>
<organism evidence="8 9">
    <name type="scientific">Trichomonas vaginalis (strain ATCC PRA-98 / G3)</name>
    <dbReference type="NCBI Taxonomy" id="412133"/>
    <lineage>
        <taxon>Eukaryota</taxon>
        <taxon>Metamonada</taxon>
        <taxon>Parabasalia</taxon>
        <taxon>Trichomonadida</taxon>
        <taxon>Trichomonadidae</taxon>
        <taxon>Trichomonas</taxon>
    </lineage>
</organism>
<dbReference type="InParanoid" id="A2E1Z7"/>
<dbReference type="STRING" id="5722.A2E1Z7"/>
<evidence type="ECO:0000256" key="6">
    <source>
        <dbReference type="PROSITE-ProRule" id="PRU00282"/>
    </source>
</evidence>
<keyword evidence="3 6" id="KW-0812">Transmembrane</keyword>
<evidence type="ECO:0000256" key="7">
    <source>
        <dbReference type="RuleBase" id="RU000488"/>
    </source>
</evidence>
<keyword evidence="2 7" id="KW-0813">Transport</keyword>
<evidence type="ECO:0000256" key="1">
    <source>
        <dbReference type="ARBA" id="ARBA00004141"/>
    </source>
</evidence>
<dbReference type="SMR" id="A2E1Z7"/>
<dbReference type="SUPFAM" id="SSF103506">
    <property type="entry name" value="Mitochondrial carrier"/>
    <property type="match status" value="1"/>
</dbReference>
<evidence type="ECO:0000313" key="9">
    <source>
        <dbReference type="Proteomes" id="UP000001542"/>
    </source>
</evidence>
<sequence>MSGFVGVIGPKYLIAPLDTIKVSKIIHGSQSNSILWNEILMQGFPRLFHGFACDLIRIPNQTIFRYILFDELRYFMNRSIADMISATAASVVSHPVDVIHTLMISNPVKYPTISKTAYKIWQTDGINGFLRGIHPTLIGYIPYRSVMFASEIILHKYPIKNSPVLDFLVHGTVLTCAQFATYPFDVARKRMIADESVRGMNFVGVIRDTYQTRGFKGLYSGFGTTIARIYAFTYLQHKCTKLAQEFLYNFNYLLRKHEFEDI</sequence>
<dbReference type="InterPro" id="IPR023395">
    <property type="entry name" value="MCP_dom_sf"/>
</dbReference>
<dbReference type="GO" id="GO:0005743">
    <property type="term" value="C:mitochondrial inner membrane"/>
    <property type="evidence" value="ECO:0000318"/>
    <property type="project" value="GO_Central"/>
</dbReference>
<reference evidence="8" key="1">
    <citation type="submission" date="2006-10" db="EMBL/GenBank/DDBJ databases">
        <authorList>
            <person name="Amadeo P."/>
            <person name="Zhao Q."/>
            <person name="Wortman J."/>
            <person name="Fraser-Liggett C."/>
            <person name="Carlton J."/>
        </authorList>
    </citation>
    <scope>NUCLEOTIDE SEQUENCE</scope>
    <source>
        <strain evidence="8">G3</strain>
    </source>
</reference>
<protein>
    <submittedName>
        <fullName evidence="8">Mitochondrial carrier protein</fullName>
    </submittedName>
</protein>
<dbReference type="Proteomes" id="UP000001542">
    <property type="component" value="Unassembled WGS sequence"/>
</dbReference>
<proteinExistence type="inferred from homology"/>
<keyword evidence="4" id="KW-0677">Repeat</keyword>
<dbReference type="PRINTS" id="PR00926">
    <property type="entry name" value="MITOCARRIER"/>
</dbReference>
<dbReference type="InterPro" id="IPR018108">
    <property type="entry name" value="MCP_transmembrane"/>
</dbReference>
<dbReference type="OrthoDB" id="270584at2759"/>
<dbReference type="TCDB" id="2.A.29.23.10">
    <property type="family name" value="the mitochondrial carrier (mc) family"/>
</dbReference>
<dbReference type="RefSeq" id="XP_001325569.1">
    <property type="nucleotide sequence ID" value="XM_001325534.1"/>
</dbReference>
<dbReference type="EMBL" id="DS113287">
    <property type="protein sequence ID" value="EAY13346.1"/>
    <property type="molecule type" value="Genomic_DNA"/>
</dbReference>
<reference evidence="8" key="2">
    <citation type="journal article" date="2007" name="Science">
        <title>Draft genome sequence of the sexually transmitted pathogen Trichomonas vaginalis.</title>
        <authorList>
            <person name="Carlton J.M."/>
            <person name="Hirt R.P."/>
            <person name="Silva J.C."/>
            <person name="Delcher A.L."/>
            <person name="Schatz M."/>
            <person name="Zhao Q."/>
            <person name="Wortman J.R."/>
            <person name="Bidwell S.L."/>
            <person name="Alsmark U.C.M."/>
            <person name="Besteiro S."/>
            <person name="Sicheritz-Ponten T."/>
            <person name="Noel C.J."/>
            <person name="Dacks J.B."/>
            <person name="Foster P.G."/>
            <person name="Simillion C."/>
            <person name="Van de Peer Y."/>
            <person name="Miranda-Saavedra D."/>
            <person name="Barton G.J."/>
            <person name="Westrop G.D."/>
            <person name="Mueller S."/>
            <person name="Dessi D."/>
            <person name="Fiori P.L."/>
            <person name="Ren Q."/>
            <person name="Paulsen I."/>
            <person name="Zhang H."/>
            <person name="Bastida-Corcuera F.D."/>
            <person name="Simoes-Barbosa A."/>
            <person name="Brown M.T."/>
            <person name="Hayes R.D."/>
            <person name="Mukherjee M."/>
            <person name="Okumura C.Y."/>
            <person name="Schneider R."/>
            <person name="Smith A.J."/>
            <person name="Vanacova S."/>
            <person name="Villalvazo M."/>
            <person name="Haas B.J."/>
            <person name="Pertea M."/>
            <person name="Feldblyum T.V."/>
            <person name="Utterback T.R."/>
            <person name="Shu C.L."/>
            <person name="Osoegawa K."/>
            <person name="de Jong P.J."/>
            <person name="Hrdy I."/>
            <person name="Horvathova L."/>
            <person name="Zubacova Z."/>
            <person name="Dolezal P."/>
            <person name="Malik S.B."/>
            <person name="Logsdon J.M. Jr."/>
            <person name="Henze K."/>
            <person name="Gupta A."/>
            <person name="Wang C.C."/>
            <person name="Dunne R.L."/>
            <person name="Upcroft J.A."/>
            <person name="Upcroft P."/>
            <person name="White O."/>
            <person name="Salzberg S.L."/>
            <person name="Tang P."/>
            <person name="Chiu C.-H."/>
            <person name="Lee Y.-S."/>
            <person name="Embley T.M."/>
            <person name="Coombs G.H."/>
            <person name="Mottram J.C."/>
            <person name="Tachezy J."/>
            <person name="Fraser-Liggett C.M."/>
            <person name="Johnson P.J."/>
        </authorList>
    </citation>
    <scope>NUCLEOTIDE SEQUENCE [LARGE SCALE GENOMIC DNA]</scope>
    <source>
        <strain evidence="8">G3</strain>
    </source>
</reference>
<dbReference type="InterPro" id="IPR002067">
    <property type="entry name" value="MCP"/>
</dbReference>
<keyword evidence="9" id="KW-1185">Reference proteome</keyword>
<keyword evidence="5 6" id="KW-0472">Membrane</keyword>
<evidence type="ECO:0000256" key="5">
    <source>
        <dbReference type="ARBA" id="ARBA00023136"/>
    </source>
</evidence>
<comment type="similarity">
    <text evidence="7">Belongs to the mitochondrial carrier (TC 2.A.29) family.</text>
</comment>
<dbReference type="Gene3D" id="1.50.40.10">
    <property type="entry name" value="Mitochondrial carrier domain"/>
    <property type="match status" value="1"/>
</dbReference>
<dbReference type="AlphaFoldDB" id="A2E1Z7"/>
<feature type="repeat" description="Solcar" evidence="6">
    <location>
        <begin position="165"/>
        <end position="246"/>
    </location>
</feature>
<feature type="repeat" description="Solcar" evidence="6">
    <location>
        <begin position="73"/>
        <end position="157"/>
    </location>
</feature>
<accession>A2E1Z7</accession>
<dbReference type="eggNOG" id="KOG0752">
    <property type="taxonomic scope" value="Eukaryota"/>
</dbReference>
<dbReference type="KEGG" id="tva:4771323"/>
<dbReference type="VEuPathDB" id="TrichDB:TVAG_164560"/>
<comment type="subcellular location">
    <subcellularLocation>
        <location evidence="1">Membrane</location>
        <topology evidence="1">Multi-pass membrane protein</topology>
    </subcellularLocation>
</comment>
<gene>
    <name evidence="8" type="ORF">TVAG_164560</name>
</gene>